<dbReference type="GO" id="GO:0006935">
    <property type="term" value="P:chemotaxis"/>
    <property type="evidence" value="ECO:0007669"/>
    <property type="project" value="UniProtKB-UniRule"/>
</dbReference>
<dbReference type="CDD" id="cd16432">
    <property type="entry name" value="CheB_Rec"/>
    <property type="match status" value="1"/>
</dbReference>
<evidence type="ECO:0000256" key="4">
    <source>
        <dbReference type="ARBA" id="ARBA00048267"/>
    </source>
</evidence>
<dbReference type="SMART" id="SM00448">
    <property type="entry name" value="REC"/>
    <property type="match status" value="1"/>
</dbReference>
<dbReference type="InterPro" id="IPR001789">
    <property type="entry name" value="Sig_transdc_resp-reg_receiver"/>
</dbReference>
<evidence type="ECO:0000259" key="9">
    <source>
        <dbReference type="PROSITE" id="PS50122"/>
    </source>
</evidence>
<keyword evidence="3 5" id="KW-0378">Hydrolase</keyword>
<dbReference type="OrthoDB" id="9793421at2"/>
<dbReference type="EMBL" id="FNAH01000002">
    <property type="protein sequence ID" value="SDD76369.1"/>
    <property type="molecule type" value="Genomic_DNA"/>
</dbReference>
<dbReference type="Pfam" id="PF01339">
    <property type="entry name" value="CheB_methylest"/>
    <property type="match status" value="1"/>
</dbReference>
<protein>
    <recommendedName>
        <fullName evidence="5">Protein-glutamate methylesterase/protein-glutamine glutaminase</fullName>
        <ecNumber evidence="5">3.1.1.61</ecNumber>
        <ecNumber evidence="5">3.5.1.44</ecNumber>
    </recommendedName>
</protein>
<dbReference type="PANTHER" id="PTHR42872">
    <property type="entry name" value="PROTEIN-GLUTAMATE METHYLESTERASE/PROTEIN-GLUTAMINE GLUTAMINASE"/>
    <property type="match status" value="1"/>
</dbReference>
<dbReference type="SUPFAM" id="SSF52738">
    <property type="entry name" value="Methylesterase CheB, C-terminal domain"/>
    <property type="match status" value="1"/>
</dbReference>
<evidence type="ECO:0000313" key="11">
    <source>
        <dbReference type="Proteomes" id="UP000199344"/>
    </source>
</evidence>
<dbReference type="Gene3D" id="3.40.50.180">
    <property type="entry name" value="Methylesterase CheB, C-terminal domain"/>
    <property type="match status" value="1"/>
</dbReference>
<organism evidence="10 11">
    <name type="scientific">Paracoccus isoporae</name>
    <dbReference type="NCBI Taxonomy" id="591205"/>
    <lineage>
        <taxon>Bacteria</taxon>
        <taxon>Pseudomonadati</taxon>
        <taxon>Pseudomonadota</taxon>
        <taxon>Alphaproteobacteria</taxon>
        <taxon>Rhodobacterales</taxon>
        <taxon>Paracoccaceae</taxon>
        <taxon>Paracoccus</taxon>
    </lineage>
</organism>
<feature type="domain" description="CheB-type methylesterase" evidence="9">
    <location>
        <begin position="151"/>
        <end position="341"/>
    </location>
</feature>
<comment type="similarity">
    <text evidence="5">Belongs to the CheB family.</text>
</comment>
<evidence type="ECO:0000256" key="6">
    <source>
        <dbReference type="PROSITE-ProRule" id="PRU00050"/>
    </source>
</evidence>
<dbReference type="GO" id="GO:0000156">
    <property type="term" value="F:phosphorelay response regulator activity"/>
    <property type="evidence" value="ECO:0007669"/>
    <property type="project" value="InterPro"/>
</dbReference>
<dbReference type="GO" id="GO:0050568">
    <property type="term" value="F:protein-glutamine glutaminase activity"/>
    <property type="evidence" value="ECO:0007669"/>
    <property type="project" value="UniProtKB-UniRule"/>
</dbReference>
<keyword evidence="1 5" id="KW-0963">Cytoplasm</keyword>
<feature type="domain" description="Response regulatory" evidence="8">
    <location>
        <begin position="5"/>
        <end position="122"/>
    </location>
</feature>
<accession>A0A1G6XDS6</accession>
<feature type="modified residue" description="4-aspartylphosphate" evidence="5 7">
    <location>
        <position position="56"/>
    </location>
</feature>
<evidence type="ECO:0000259" key="8">
    <source>
        <dbReference type="PROSITE" id="PS50110"/>
    </source>
</evidence>
<evidence type="ECO:0000313" key="10">
    <source>
        <dbReference type="EMBL" id="SDD76369.1"/>
    </source>
</evidence>
<dbReference type="CDD" id="cd17541">
    <property type="entry name" value="REC_CheB-like"/>
    <property type="match status" value="1"/>
</dbReference>
<name>A0A1G6XDS6_9RHOB</name>
<evidence type="ECO:0000256" key="2">
    <source>
        <dbReference type="ARBA" id="ARBA00022500"/>
    </source>
</evidence>
<dbReference type="Proteomes" id="UP000199344">
    <property type="component" value="Unassembled WGS sequence"/>
</dbReference>
<dbReference type="InterPro" id="IPR000673">
    <property type="entry name" value="Sig_transdc_resp-reg_Me-estase"/>
</dbReference>
<comment type="PTM">
    <text evidence="5">Phosphorylated by CheA. Phosphorylation of the N-terminal regulatory domain activates the methylesterase activity.</text>
</comment>
<evidence type="ECO:0000256" key="5">
    <source>
        <dbReference type="HAMAP-Rule" id="MF_00099"/>
    </source>
</evidence>
<evidence type="ECO:0000256" key="1">
    <source>
        <dbReference type="ARBA" id="ARBA00022490"/>
    </source>
</evidence>
<keyword evidence="5 7" id="KW-0597">Phosphoprotein</keyword>
<keyword evidence="2 5" id="KW-0145">Chemotaxis</keyword>
<keyword evidence="11" id="KW-1185">Reference proteome</keyword>
<comment type="catalytic activity">
    <reaction evidence="4 5">
        <text>[protein]-L-glutamate 5-O-methyl ester + H2O = L-glutamyl-[protein] + methanol + H(+)</text>
        <dbReference type="Rhea" id="RHEA:23236"/>
        <dbReference type="Rhea" id="RHEA-COMP:10208"/>
        <dbReference type="Rhea" id="RHEA-COMP:10311"/>
        <dbReference type="ChEBI" id="CHEBI:15377"/>
        <dbReference type="ChEBI" id="CHEBI:15378"/>
        <dbReference type="ChEBI" id="CHEBI:17790"/>
        <dbReference type="ChEBI" id="CHEBI:29973"/>
        <dbReference type="ChEBI" id="CHEBI:82795"/>
        <dbReference type="EC" id="3.1.1.61"/>
    </reaction>
</comment>
<dbReference type="GO" id="GO:0005737">
    <property type="term" value="C:cytoplasm"/>
    <property type="evidence" value="ECO:0007669"/>
    <property type="project" value="UniProtKB-SubCell"/>
</dbReference>
<comment type="subcellular location">
    <subcellularLocation>
        <location evidence="5">Cytoplasm</location>
    </subcellularLocation>
</comment>
<feature type="active site" evidence="5 6">
    <location>
        <position position="188"/>
    </location>
</feature>
<evidence type="ECO:0000256" key="7">
    <source>
        <dbReference type="PROSITE-ProRule" id="PRU00169"/>
    </source>
</evidence>
<dbReference type="RefSeq" id="WP_090521574.1">
    <property type="nucleotide sequence ID" value="NZ_FNAH01000002.1"/>
</dbReference>
<proteinExistence type="inferred from homology"/>
<dbReference type="Pfam" id="PF00072">
    <property type="entry name" value="Response_reg"/>
    <property type="match status" value="1"/>
</dbReference>
<dbReference type="PANTHER" id="PTHR42872:SF6">
    <property type="entry name" value="PROTEIN-GLUTAMATE METHYLESTERASE_PROTEIN-GLUTAMINE GLUTAMINASE"/>
    <property type="match status" value="1"/>
</dbReference>
<dbReference type="SUPFAM" id="SSF52172">
    <property type="entry name" value="CheY-like"/>
    <property type="match status" value="1"/>
</dbReference>
<dbReference type="InterPro" id="IPR008248">
    <property type="entry name" value="CheB-like"/>
</dbReference>
<dbReference type="HAMAP" id="MF_00099">
    <property type="entry name" value="CheB_chemtxs"/>
    <property type="match status" value="1"/>
</dbReference>
<dbReference type="GO" id="GO:0008984">
    <property type="term" value="F:protein-glutamate methylesterase activity"/>
    <property type="evidence" value="ECO:0007669"/>
    <property type="project" value="UniProtKB-UniRule"/>
</dbReference>
<sequence>MSQVRVLIVDDSATMRQLIRFRLRADPRIEVVGEASDTAQAREALDTLSPDVMTLDVEMPGQSGLDFLREVMRSRPMPVIMVSTETEKGSAAAVEALSRGAIDCVGKPRSREFNNAFGDLARLVHGAATARVQPRGAAEGAQPPVVSRDFQWNGMYVLIGSSTGGVDALERIIAGMPANCPPILITQHMSDGFLASFAERINSRYAPRVELARSDAPVEQGRIYLAPGGEQHLTMTVGARPRCRLIGGEKVSSHRPSVDVLFNSALPLGNRVCAALLTGMGSDGADGMLALRRAGATCLAQDEASSVVWGMPRIAWEQGAAHRLVPLKRMASEILDATDRRGRMSRAPR</sequence>
<feature type="active site" evidence="5 6">
    <location>
        <position position="162"/>
    </location>
</feature>
<gene>
    <name evidence="5" type="primary">cheB</name>
    <name evidence="10" type="ORF">SAMN05421538_102377</name>
</gene>
<evidence type="ECO:0000256" key="3">
    <source>
        <dbReference type="ARBA" id="ARBA00022801"/>
    </source>
</evidence>
<comment type="function">
    <text evidence="5">Involved in chemotaxis. Part of a chemotaxis signal transduction system that modulates chemotaxis in response to various stimuli. Catalyzes the demethylation of specific methylglutamate residues introduced into the chemoreceptors (methyl-accepting chemotaxis proteins or MCP) by CheR. Also mediates the irreversible deamidation of specific glutamine residues to glutamic acid.</text>
</comment>
<dbReference type="AlphaFoldDB" id="A0A1G6XDS6"/>
<dbReference type="PROSITE" id="PS50122">
    <property type="entry name" value="CHEB"/>
    <property type="match status" value="1"/>
</dbReference>
<dbReference type="PIRSF" id="PIRSF000876">
    <property type="entry name" value="RR_chemtxs_CheB"/>
    <property type="match status" value="1"/>
</dbReference>
<dbReference type="InterPro" id="IPR011006">
    <property type="entry name" value="CheY-like_superfamily"/>
</dbReference>
<dbReference type="Gene3D" id="3.40.50.2300">
    <property type="match status" value="1"/>
</dbReference>
<feature type="active site" evidence="5 6">
    <location>
        <position position="283"/>
    </location>
</feature>
<comment type="catalytic activity">
    <reaction evidence="5">
        <text>L-glutaminyl-[protein] + H2O = L-glutamyl-[protein] + NH4(+)</text>
        <dbReference type="Rhea" id="RHEA:16441"/>
        <dbReference type="Rhea" id="RHEA-COMP:10207"/>
        <dbReference type="Rhea" id="RHEA-COMP:10208"/>
        <dbReference type="ChEBI" id="CHEBI:15377"/>
        <dbReference type="ChEBI" id="CHEBI:28938"/>
        <dbReference type="ChEBI" id="CHEBI:29973"/>
        <dbReference type="ChEBI" id="CHEBI:30011"/>
        <dbReference type="EC" id="3.5.1.44"/>
    </reaction>
</comment>
<dbReference type="EC" id="3.5.1.44" evidence="5"/>
<dbReference type="STRING" id="591205.SAMN05421538_102377"/>
<comment type="domain">
    <text evidence="5">Contains a C-terminal catalytic domain, and an N-terminal region which modulates catalytic activity.</text>
</comment>
<dbReference type="PROSITE" id="PS50110">
    <property type="entry name" value="RESPONSE_REGULATORY"/>
    <property type="match status" value="1"/>
</dbReference>
<dbReference type="EC" id="3.1.1.61" evidence="5"/>
<dbReference type="InterPro" id="IPR035909">
    <property type="entry name" value="CheB_C"/>
</dbReference>
<dbReference type="NCBIfam" id="NF001965">
    <property type="entry name" value="PRK00742.1"/>
    <property type="match status" value="1"/>
</dbReference>
<reference evidence="10 11" key="1">
    <citation type="submission" date="2016-10" db="EMBL/GenBank/DDBJ databases">
        <authorList>
            <person name="de Groot N.N."/>
        </authorList>
    </citation>
    <scope>NUCLEOTIDE SEQUENCE [LARGE SCALE GENOMIC DNA]</scope>
    <source>
        <strain evidence="10 11">DSM 22220</strain>
    </source>
</reference>